<evidence type="ECO:0000256" key="2">
    <source>
        <dbReference type="ARBA" id="ARBA00022475"/>
    </source>
</evidence>
<dbReference type="HOGENOM" id="CLU_010363_2_1_9"/>
<dbReference type="Pfam" id="PF00753">
    <property type="entry name" value="Lactamase_B"/>
    <property type="match status" value="1"/>
</dbReference>
<dbReference type="InterPro" id="IPR004477">
    <property type="entry name" value="ComEC_N"/>
</dbReference>
<evidence type="ECO:0000256" key="5">
    <source>
        <dbReference type="ARBA" id="ARBA00023136"/>
    </source>
</evidence>
<protein>
    <submittedName>
        <fullName evidence="8">DNA internalization-related competence protein ComEC/Rec2</fullName>
    </submittedName>
</protein>
<dbReference type="InterPro" id="IPR001279">
    <property type="entry name" value="Metallo-B-lactamas"/>
</dbReference>
<feature type="transmembrane region" description="Helical" evidence="6">
    <location>
        <begin position="457"/>
        <end position="475"/>
    </location>
</feature>
<feature type="transmembrane region" description="Helical" evidence="6">
    <location>
        <begin position="362"/>
        <end position="385"/>
    </location>
</feature>
<dbReference type="eggNOG" id="COG0658">
    <property type="taxonomic scope" value="Bacteria"/>
</dbReference>
<dbReference type="InterPro" id="IPR004797">
    <property type="entry name" value="Competence_ComEC/Rec2"/>
</dbReference>
<keyword evidence="9" id="KW-1185">Reference proteome</keyword>
<feature type="transmembrane region" description="Helical" evidence="6">
    <location>
        <begin position="246"/>
        <end position="267"/>
    </location>
</feature>
<dbReference type="OrthoDB" id="9761531at2"/>
<dbReference type="NCBIfam" id="TIGR00360">
    <property type="entry name" value="ComEC_N-term"/>
    <property type="match status" value="1"/>
</dbReference>
<evidence type="ECO:0000259" key="7">
    <source>
        <dbReference type="SMART" id="SM00849"/>
    </source>
</evidence>
<comment type="subcellular location">
    <subcellularLocation>
        <location evidence="1">Cell membrane</location>
        <topology evidence="1">Multi-pass membrane protein</topology>
    </subcellularLocation>
</comment>
<dbReference type="eggNOG" id="COG2333">
    <property type="taxonomic scope" value="Bacteria"/>
</dbReference>
<proteinExistence type="predicted"/>
<dbReference type="Pfam" id="PF03772">
    <property type="entry name" value="Competence"/>
    <property type="match status" value="1"/>
</dbReference>
<evidence type="ECO:0000256" key="4">
    <source>
        <dbReference type="ARBA" id="ARBA00022989"/>
    </source>
</evidence>
<name>B8CXM3_HALOH</name>
<dbReference type="Proteomes" id="UP000000719">
    <property type="component" value="Chromosome"/>
</dbReference>
<dbReference type="InterPro" id="IPR035681">
    <property type="entry name" value="ComA-like_MBL"/>
</dbReference>
<keyword evidence="4 6" id="KW-1133">Transmembrane helix</keyword>
<keyword evidence="2" id="KW-1003">Cell membrane</keyword>
<gene>
    <name evidence="8" type="ordered locus">Hore_12920</name>
</gene>
<dbReference type="GO" id="GO:0005886">
    <property type="term" value="C:plasma membrane"/>
    <property type="evidence" value="ECO:0007669"/>
    <property type="project" value="UniProtKB-SubCell"/>
</dbReference>
<keyword evidence="3 6" id="KW-0812">Transmembrane</keyword>
<dbReference type="Gene3D" id="3.60.15.10">
    <property type="entry name" value="Ribonuclease Z/Hydroxyacylglutathione hydrolase-like"/>
    <property type="match status" value="1"/>
</dbReference>
<dbReference type="CDD" id="cd07731">
    <property type="entry name" value="ComA-like_MBL-fold"/>
    <property type="match status" value="1"/>
</dbReference>
<feature type="transmembrane region" description="Helical" evidence="6">
    <location>
        <begin position="495"/>
        <end position="513"/>
    </location>
</feature>
<evidence type="ECO:0000313" key="8">
    <source>
        <dbReference type="EMBL" id="ACL70042.1"/>
    </source>
</evidence>
<accession>B8CXM3</accession>
<organism evidence="8 9">
    <name type="scientific">Halothermothrix orenii (strain H 168 / OCM 544 / DSM 9562)</name>
    <dbReference type="NCBI Taxonomy" id="373903"/>
    <lineage>
        <taxon>Bacteria</taxon>
        <taxon>Bacillati</taxon>
        <taxon>Bacillota</taxon>
        <taxon>Clostridia</taxon>
        <taxon>Halanaerobiales</taxon>
        <taxon>Halothermotrichaceae</taxon>
        <taxon>Halothermothrix</taxon>
    </lineage>
</organism>
<dbReference type="SMART" id="SM00849">
    <property type="entry name" value="Lactamase_B"/>
    <property type="match status" value="1"/>
</dbReference>
<dbReference type="NCBIfam" id="TIGR00361">
    <property type="entry name" value="ComEC_Rec2"/>
    <property type="match status" value="1"/>
</dbReference>
<evidence type="ECO:0000313" key="9">
    <source>
        <dbReference type="Proteomes" id="UP000000719"/>
    </source>
</evidence>
<evidence type="ECO:0000256" key="3">
    <source>
        <dbReference type="ARBA" id="ARBA00022692"/>
    </source>
</evidence>
<dbReference type="STRING" id="373903.Hore_12920"/>
<evidence type="ECO:0000256" key="6">
    <source>
        <dbReference type="SAM" id="Phobius"/>
    </source>
</evidence>
<dbReference type="Pfam" id="PF13567">
    <property type="entry name" value="DUF4131"/>
    <property type="match status" value="1"/>
</dbReference>
<feature type="transmembrane region" description="Helical" evidence="6">
    <location>
        <begin position="273"/>
        <end position="289"/>
    </location>
</feature>
<dbReference type="InterPro" id="IPR052159">
    <property type="entry name" value="Competence_DNA_uptake"/>
</dbReference>
<dbReference type="SUPFAM" id="SSF56281">
    <property type="entry name" value="Metallo-hydrolase/oxidoreductase"/>
    <property type="match status" value="1"/>
</dbReference>
<feature type="domain" description="Metallo-beta-lactamase" evidence="7">
    <location>
        <begin position="526"/>
        <end position="729"/>
    </location>
</feature>
<feature type="transmembrane region" description="Helical" evidence="6">
    <location>
        <begin position="397"/>
        <end position="419"/>
    </location>
</feature>
<dbReference type="AlphaFoldDB" id="B8CXM3"/>
<feature type="transmembrane region" description="Helical" evidence="6">
    <location>
        <begin position="52"/>
        <end position="71"/>
    </location>
</feature>
<sequence length="775" mass="87643">MKSRPLFWTALFLIMGITLGYFININIYILIVLLVFFITCGTFCWLKNYEKYSRVVIVITVILTGLFLVEFEEAKYNSKWSIADWNGNGEKVVLGEVVLDLAALEGNKIYLKPLYVNGHRVKYGLIQLDQRYIKEDLVNGDIVRVYLVLQTPYRQTNPGSFSQYKYLFKKGVFSKGYVTGPVSKTYFKKHPVKKIIISLKRQLIKNIDSNLISPYNEVIKALTLGEKSNLPREWDRWFSQAGANHLLAISGLHVGFIVIMLLTIVKIFKLPTGWQNFFITLFLVIYIIMTGFRSSVFRAGILSLVFLWAPYFNREADFFNTLGLAAILNLVINPLSLFMVGFQLTYLVLIFIILWSGILKKYLGNIVAVSGAALLGSSPIISYYFNIITPIGILTNIWAIPLAGLVVSMSMIGLILGLVHPVFSLVIFRLFVYYLLRLLGTGMKFMALLPFDIEVPQPPLFILLAIYSVLIYLPFLLKTRYIPYNIKRQKMKLKWAGVLVTCLIVMMVLMGIFPSQLEIIFFDVGQGDAIIINLPDGHHIMVDGGGWLTKSSTRADKVLLPYLRDRGIKKIDIVFITHFDADHALGVLTILKNREVGLLCIPEVDKNSTLCQKILAVAFKKDIPVHIVKKGDYFKSGSVFLKIFNSGTKGSLYSRNDNSIVLKLSYGKFDLLLTGDAGKKVEYNLMRSGQLLKSEVLKLAHHGSEDSSSSLFLKKVLPEDVIISVGPNKYGHPSPSVLNRVQNIRARVWRTDKQGAIVINTNGREYEIKSFLQQN</sequence>
<feature type="transmembrane region" description="Helical" evidence="6">
    <location>
        <begin position="6"/>
        <end position="23"/>
    </location>
</feature>
<keyword evidence="5 6" id="KW-0472">Membrane</keyword>
<dbReference type="RefSeq" id="WP_012636226.1">
    <property type="nucleotide sequence ID" value="NC_011899.1"/>
</dbReference>
<dbReference type="PANTHER" id="PTHR30619">
    <property type="entry name" value="DNA INTERNALIZATION/COMPETENCE PROTEIN COMEC/REC2"/>
    <property type="match status" value="1"/>
</dbReference>
<feature type="transmembrane region" description="Helical" evidence="6">
    <location>
        <begin position="431"/>
        <end position="451"/>
    </location>
</feature>
<evidence type="ECO:0000256" key="1">
    <source>
        <dbReference type="ARBA" id="ARBA00004651"/>
    </source>
</evidence>
<feature type="transmembrane region" description="Helical" evidence="6">
    <location>
        <begin position="332"/>
        <end position="355"/>
    </location>
</feature>
<dbReference type="KEGG" id="hor:Hore_12920"/>
<dbReference type="PANTHER" id="PTHR30619:SF1">
    <property type="entry name" value="RECOMBINATION PROTEIN 2"/>
    <property type="match status" value="1"/>
</dbReference>
<dbReference type="InterPro" id="IPR025405">
    <property type="entry name" value="DUF4131"/>
</dbReference>
<reference evidence="8 9" key="1">
    <citation type="journal article" date="2009" name="PLoS ONE">
        <title>Genome analysis of the anaerobic thermohalophilic bacterium Halothermothrix orenii.</title>
        <authorList>
            <person name="Mavromatis K."/>
            <person name="Ivanova N."/>
            <person name="Anderson I."/>
            <person name="Lykidis A."/>
            <person name="Hooper S.D."/>
            <person name="Sun H."/>
            <person name="Kunin V."/>
            <person name="Lapidus A."/>
            <person name="Hugenholtz P."/>
            <person name="Patel B."/>
            <person name="Kyrpides N.C."/>
        </authorList>
    </citation>
    <scope>NUCLEOTIDE SEQUENCE [LARGE SCALE GENOMIC DNA]</scope>
    <source>
        <strain evidence="9">H 168 / OCM 544 / DSM 9562</strain>
    </source>
</reference>
<dbReference type="EMBL" id="CP001098">
    <property type="protein sequence ID" value="ACL70042.1"/>
    <property type="molecule type" value="Genomic_DNA"/>
</dbReference>
<dbReference type="GO" id="GO:0030420">
    <property type="term" value="P:establishment of competence for transformation"/>
    <property type="evidence" value="ECO:0007669"/>
    <property type="project" value="InterPro"/>
</dbReference>
<dbReference type="InterPro" id="IPR036866">
    <property type="entry name" value="RibonucZ/Hydroxyglut_hydro"/>
</dbReference>